<dbReference type="SUPFAM" id="SSF48452">
    <property type="entry name" value="TPR-like"/>
    <property type="match status" value="3"/>
</dbReference>
<sequence length="855" mass="94221">MTIPEPSAAQRAVSDFPNVWKVPPRNKNFTGREELLSRLRDSILQQPTAVVPHALQGYGGVGKTQAAIEYAYRFRDEYDLVWWIPSDQPGLVRSTLAQLAPQLGLPGPTATGIDEAANAVLQALRRGDPTRRWLLIFDNADEPDDIREIVRPGPGHVLITSRNHRWESVVDTVPVDVFPREESVDFFQKRMRKAISDAIAVELAEALGDLPLALEQAAALQSETGMAPEEYLKLLQQRTSQLLSKGKPSEYPVSMTAAWGLSVAKLKENLPEAMELLRCCAFFGPEPIPRSVLVPVKGTVRPVIADLLADPIKLSGAIGTLAKYALVRVEVEANRQAGGQRGPGRPATLQVHRLIQALLREELDQETQEEIRSEVHSLLVGALPSAADDPTNWPRYDALLAHVRPARVAESRREEVRDFSIKMLTYLSSSGNYAATGSHVTSFLDRWTQDSGPEDRHVLQAQRLQGDLLRDQGRYAEAYELNQATLVTVRRALGAEHRDTLILLNGIGSDLRAQGRFIDAKEHDEESLRLHRKVLGTEDVTTLRAINSLAIDYGLTSEYVRARELLLEALRVAQGGATVVTRGTELNLRTGLGRVVRLCGDYRQAVDVCDDALIFGREFFDANHPRILLAQKDLAIALLRSGETEDALAQAIDLHERYVRLYGVDHPSTLAAATCLANCNRANGNVEAAFELAFDTMNRYPRMYGPGHPYNHGCASNVALLHRVLGDAQAARELNRKALDGIERRLGRDHHYFLLIAINYASDLAVLGDLKNACEVGVEVHQRLSALMGARHPTTLASAANLSADLEAAGQQAEGAALFDATMLSYLETLGPEHPDTRVAAERRHLDCDFDPPPV</sequence>
<organism evidence="1 2">
    <name type="scientific">Nonomuraea spiralis</name>
    <dbReference type="NCBI Taxonomy" id="46182"/>
    <lineage>
        <taxon>Bacteria</taxon>
        <taxon>Bacillati</taxon>
        <taxon>Actinomycetota</taxon>
        <taxon>Actinomycetes</taxon>
        <taxon>Streptosporangiales</taxon>
        <taxon>Streptosporangiaceae</taxon>
        <taxon>Nonomuraea</taxon>
    </lineage>
</organism>
<evidence type="ECO:0000313" key="1">
    <source>
        <dbReference type="EMBL" id="MFB9205573.1"/>
    </source>
</evidence>
<dbReference type="InterPro" id="IPR053137">
    <property type="entry name" value="NLR-like"/>
</dbReference>
<accession>A0ABV5IM13</accession>
<reference evidence="1 2" key="1">
    <citation type="submission" date="2024-09" db="EMBL/GenBank/DDBJ databases">
        <authorList>
            <person name="Sun Q."/>
            <person name="Mori K."/>
        </authorList>
    </citation>
    <scope>NUCLEOTIDE SEQUENCE [LARGE SCALE GENOMIC DNA]</scope>
    <source>
        <strain evidence="1 2">CCM 3426</strain>
    </source>
</reference>
<protein>
    <submittedName>
        <fullName evidence="1">FxSxx-COOH system tetratricopeptide repeat protein</fullName>
    </submittedName>
</protein>
<dbReference type="Gene3D" id="3.40.50.300">
    <property type="entry name" value="P-loop containing nucleotide triphosphate hydrolases"/>
    <property type="match status" value="1"/>
</dbReference>
<dbReference type="Pfam" id="PF13424">
    <property type="entry name" value="TPR_12"/>
    <property type="match status" value="2"/>
</dbReference>
<proteinExistence type="predicted"/>
<dbReference type="RefSeq" id="WP_189649610.1">
    <property type="nucleotide sequence ID" value="NZ_BMRC01000010.1"/>
</dbReference>
<dbReference type="NCBIfam" id="NF040586">
    <property type="entry name" value="FxSxx_TPR"/>
    <property type="match status" value="1"/>
</dbReference>
<dbReference type="InterPro" id="IPR011990">
    <property type="entry name" value="TPR-like_helical_dom_sf"/>
</dbReference>
<dbReference type="Proteomes" id="UP001589647">
    <property type="component" value="Unassembled WGS sequence"/>
</dbReference>
<name>A0ABV5IM13_9ACTN</name>
<comment type="caution">
    <text evidence="1">The sequence shown here is derived from an EMBL/GenBank/DDBJ whole genome shotgun (WGS) entry which is preliminary data.</text>
</comment>
<evidence type="ECO:0000313" key="2">
    <source>
        <dbReference type="Proteomes" id="UP001589647"/>
    </source>
</evidence>
<dbReference type="PANTHER" id="PTHR46082:SF6">
    <property type="entry name" value="AAA+ ATPASE DOMAIN-CONTAINING PROTEIN-RELATED"/>
    <property type="match status" value="1"/>
</dbReference>
<gene>
    <name evidence="1" type="primary">fxsT</name>
    <name evidence="1" type="ORF">ACFFV7_30570</name>
</gene>
<dbReference type="Gene3D" id="1.25.40.10">
    <property type="entry name" value="Tetratricopeptide repeat domain"/>
    <property type="match status" value="3"/>
</dbReference>
<dbReference type="SUPFAM" id="SSF52540">
    <property type="entry name" value="P-loop containing nucleoside triphosphate hydrolases"/>
    <property type="match status" value="1"/>
</dbReference>
<keyword evidence="2" id="KW-1185">Reference proteome</keyword>
<dbReference type="PANTHER" id="PTHR46082">
    <property type="entry name" value="ATP/GTP-BINDING PROTEIN-RELATED"/>
    <property type="match status" value="1"/>
</dbReference>
<dbReference type="InterPro" id="IPR027417">
    <property type="entry name" value="P-loop_NTPase"/>
</dbReference>
<dbReference type="EMBL" id="JBHMEI010000030">
    <property type="protein sequence ID" value="MFB9205573.1"/>
    <property type="molecule type" value="Genomic_DNA"/>
</dbReference>
<dbReference type="Pfam" id="PF13374">
    <property type="entry name" value="TPR_10"/>
    <property type="match status" value="2"/>
</dbReference>